<reference evidence="2 3" key="1">
    <citation type="journal article" date="2021" name="Nat. Commun.">
        <title>Reductive evolution and unique predatory mode in the CPR bacterium Vampirococcus lugosii.</title>
        <authorList>
            <person name="Moreira D."/>
            <person name="Zivanovic Y."/>
            <person name="Lopez-Archilla A.I."/>
            <person name="Iniesto M."/>
            <person name="Lopez-Garcia P."/>
        </authorList>
    </citation>
    <scope>NUCLEOTIDE SEQUENCE [LARGE SCALE GENOMIC DNA]</scope>
    <source>
        <strain evidence="2">Chiprana</strain>
    </source>
</reference>
<dbReference type="InterPro" id="IPR025178">
    <property type="entry name" value="Lnb_N"/>
</dbReference>
<dbReference type="EMBL" id="JAEDAM010000017">
    <property type="protein sequence ID" value="MBS8121816.1"/>
    <property type="molecule type" value="Genomic_DNA"/>
</dbReference>
<proteinExistence type="predicted"/>
<feature type="domain" description="Lnb N-terminal periplasmic" evidence="1">
    <location>
        <begin position="46"/>
        <end position="190"/>
    </location>
</feature>
<dbReference type="Proteomes" id="UP000680365">
    <property type="component" value="Unassembled WGS sequence"/>
</dbReference>
<organism evidence="2 3">
    <name type="scientific">Candidatus Vampirococcus lugosii</name>
    <dbReference type="NCBI Taxonomy" id="2789015"/>
    <lineage>
        <taxon>Bacteria</taxon>
        <taxon>Candidatus Absconditibacteriota</taxon>
        <taxon>Vampirococcus</taxon>
    </lineage>
</organism>
<evidence type="ECO:0000313" key="2">
    <source>
        <dbReference type="EMBL" id="MBS8121816.1"/>
    </source>
</evidence>
<name>A0ABS5QKR3_9BACT</name>
<dbReference type="Pfam" id="PF13387">
    <property type="entry name" value="Lnb_N"/>
    <property type="match status" value="1"/>
</dbReference>
<evidence type="ECO:0000313" key="3">
    <source>
        <dbReference type="Proteomes" id="UP000680365"/>
    </source>
</evidence>
<accession>A0ABS5QKR3</accession>
<sequence>MFFPDIKRNDIWQNGHNKLCSIEKNGNKFIIENIRDFDHENNEFNYINKIYDLENLEKIILHSCPFGFKKLFSHLIIEFCFSGEKSLFLSVESRRQEGEGFSIIKGCFRHYGLIFVWGTKKDLIHLRTKIRKTKIETYELMFDDKKMKEGFLYLIEKTNSLIQNPKYYNSFFCNCVTNLYDVLKIYSKKNIKFSSNIIFSSKVPNYLKKYGYIK</sequence>
<keyword evidence="3" id="KW-1185">Reference proteome</keyword>
<protein>
    <submittedName>
        <fullName evidence="2">Membrane protein</fullName>
    </submittedName>
</protein>
<gene>
    <name evidence="2" type="ORF">VAMP_27n185</name>
</gene>
<evidence type="ECO:0000259" key="1">
    <source>
        <dbReference type="Pfam" id="PF13387"/>
    </source>
</evidence>
<comment type="caution">
    <text evidence="2">The sequence shown here is derived from an EMBL/GenBank/DDBJ whole genome shotgun (WGS) entry which is preliminary data.</text>
</comment>
<dbReference type="RefSeq" id="WP_213348718.1">
    <property type="nucleotide sequence ID" value="NZ_JAEDAM010000017.1"/>
</dbReference>